<comment type="caution">
    <text evidence="3">The sequence shown here is derived from an EMBL/GenBank/DDBJ whole genome shotgun (WGS) entry which is preliminary data.</text>
</comment>
<dbReference type="SUPFAM" id="SSF52743">
    <property type="entry name" value="Subtilisin-like"/>
    <property type="match status" value="1"/>
</dbReference>
<feature type="domain" description="Peptidase S8/S53" evidence="2">
    <location>
        <begin position="308"/>
        <end position="666"/>
    </location>
</feature>
<feature type="region of interest" description="Disordered" evidence="1">
    <location>
        <begin position="1"/>
        <end position="35"/>
    </location>
</feature>
<evidence type="ECO:0000256" key="1">
    <source>
        <dbReference type="SAM" id="MobiDB-lite"/>
    </source>
</evidence>
<evidence type="ECO:0000313" key="4">
    <source>
        <dbReference type="Proteomes" id="UP000886469"/>
    </source>
</evidence>
<dbReference type="InterPro" id="IPR000209">
    <property type="entry name" value="Peptidase_S8/S53_dom"/>
</dbReference>
<reference evidence="3" key="1">
    <citation type="submission" date="2019-03" db="EMBL/GenBank/DDBJ databases">
        <title>Metabolic reconstructions from genomes of highly enriched 'Candidatus Accumulibacter' and 'Candidatus Competibacter' bioreactor populations.</title>
        <authorList>
            <person name="Annavajhala M.K."/>
            <person name="Welles L."/>
            <person name="Abbas B."/>
            <person name="Sorokin D."/>
            <person name="Park H."/>
            <person name="Van Loosdrecht M."/>
            <person name="Chandran K."/>
        </authorList>
    </citation>
    <scope>NUCLEOTIDE SEQUENCE</scope>
    <source>
        <strain evidence="3">SBR_L</strain>
    </source>
</reference>
<dbReference type="Proteomes" id="UP000886469">
    <property type="component" value="Unassembled WGS sequence"/>
</dbReference>
<sequence length="868" mass="94866">MAERPLLILPEPTTAARAKKGSGGGDPAPLAQARQQQRLGPRLDELEAAFEAKRLTMQTTAAGLVPEDVLVLETAGTLDDFLNAASRIEGLEFLAEYDVDDIPPDDDFFVEKKGAHEQYRGRVYLMFANQHAFRQLLNLWSTWQRGEDFQRGLTKWRDVFALLRDIRPWSVRDRLEETGVLEDWRDRLEWEREKLPCEIELWFRSDGQQRAAAVSHVRARVQELGGEVASEAVIADIHYHTLAVRLPITAVQDLLDADRRGEVALVQAEQIQFFRASGQMAGRITVDQVSQLAHLPDGPPPNPQTQPVVALLDGLPLQSHRALAGRLSVDDPDDFGADYEARFRLHGTAMASLIIWGDLHSPGEPIPQPLYVRPIMQPFSQPGRDDLPPEERVREGLLIVDLIHRAVRRMFEGDGGEPATAPDVAVINLSIGIADRPFDGTMSPLARLLDWLSWKYSVLFLVSAGNHGRPIALGRPWSELAAVPTDELHDLVVKAVAADTRHRRLLSPAEGMNALTVGAVHEDGDSTTLRPNWIDPAKLGFPSPVNAQGQGYKRSVKPDVLAPGGRAALVKPLLNTSTELTLPGVAYGPGQLVATPGPTAGDVSATVPNRGTSNATALMSRGAALLVPVLAELRETDGGQALDQVAYAVWLKALLVHGARWGEAGDAYQALFRTPANGNKLAEYLTRLLGFGRVDLDAVRECTKARVTALAGGTLAAEAGAEHRFPLPPSLSGKRGWRRLVVTLAWMTPIHPLNHRWRRAHLWFASPQSKLSVGSNKHLERRGADWQAVQRGTVQHEVFEGEKAAAFVDGDEVVVHVSCREDAKVLSGAVPYALAVTLEVDTAIGIDIYTEVRERVLSKVRVAAGSGG</sequence>
<accession>A0ABX1TF34</accession>
<name>A0ABX1TF34_9PROT</name>
<evidence type="ECO:0000259" key="2">
    <source>
        <dbReference type="Pfam" id="PF00082"/>
    </source>
</evidence>
<dbReference type="CDD" id="cd04847">
    <property type="entry name" value="Peptidases_S8_Subtilisin_like_2"/>
    <property type="match status" value="1"/>
</dbReference>
<dbReference type="InterPro" id="IPR036852">
    <property type="entry name" value="Peptidase_S8/S53_dom_sf"/>
</dbReference>
<keyword evidence="4" id="KW-1185">Reference proteome</keyword>
<dbReference type="Pfam" id="PF00082">
    <property type="entry name" value="Peptidase_S8"/>
    <property type="match status" value="1"/>
</dbReference>
<organism evidence="3 4">
    <name type="scientific">Candidatus Accumulibacter contiguus</name>
    <dbReference type="NCBI Taxonomy" id="2954381"/>
    <lineage>
        <taxon>Bacteria</taxon>
        <taxon>Pseudomonadati</taxon>
        <taxon>Pseudomonadota</taxon>
        <taxon>Betaproteobacteria</taxon>
        <taxon>Candidatus Accumulibacter</taxon>
    </lineage>
</organism>
<dbReference type="Gene3D" id="3.40.50.200">
    <property type="entry name" value="Peptidase S8/S53 domain"/>
    <property type="match status" value="1"/>
</dbReference>
<gene>
    <name evidence="3" type="ORF">E4Q08_21845</name>
</gene>
<protein>
    <submittedName>
        <fullName evidence="3">S8 family peptidase</fullName>
    </submittedName>
</protein>
<dbReference type="EMBL" id="SPMX01000089">
    <property type="protein sequence ID" value="NMQ07693.1"/>
    <property type="molecule type" value="Genomic_DNA"/>
</dbReference>
<proteinExistence type="predicted"/>
<evidence type="ECO:0000313" key="3">
    <source>
        <dbReference type="EMBL" id="NMQ07693.1"/>
    </source>
</evidence>
<dbReference type="RefSeq" id="WP_169071946.1">
    <property type="nucleotide sequence ID" value="NZ_JAZKUC010000003.1"/>
</dbReference>
<dbReference type="InterPro" id="IPR034074">
    <property type="entry name" value="Y4bN_pept_dom"/>
</dbReference>